<dbReference type="PRINTS" id="PR00261">
    <property type="entry name" value="LDLRECEPTOR"/>
</dbReference>
<evidence type="ECO:0000256" key="6">
    <source>
        <dbReference type="ARBA" id="ARBA00023157"/>
    </source>
</evidence>
<dbReference type="SUPFAM" id="SSF57424">
    <property type="entry name" value="LDL receptor-like module"/>
    <property type="match status" value="2"/>
</dbReference>
<keyword evidence="4" id="KW-1133">Transmembrane helix</keyword>
<sequence length="589" mass="68758">MCQYKFSHNFFSSFGDIVGTTFKIRDDRNFSMTSGTCYRFVANCNRELWPLCLDWQTTECSDYDEYRCHYGGQCIPRAFKRDNHYSSDCLDGNDEKEHYSQYTRTYNIQCKMISTFSCEERISRLTRSFQCGNSVHLSETILPNYSFYCDNQRDKEISRMLLPSFEHISEVNCRQAFYCVLHYKRNYGFDSPWLATDMSLIVFEGIWNKECEPLTKHCSSEWLVIPEKPIMFRMFQFVYLTNRFFSEFEGNIVPDFIFMELTDYFVGFTLPCRTTNTNRSCNNASYFHCNQSSRCISYDRVGDGIVDCFYGEDELFDTCQWKDSNRFKCKSERTKCLSPVAVGNGFSECLTSEDEIFVYITDLVELIPFMDLCNTKSNLNLILLGINETDETNCEWWPCNNSYTHCNGVWDCPNGADELNCSETVCSSNEHECKNEQLDLSYCLPIVNINETTDVSEYYYSWNNSKCIATDNICHHYSQTIVSQDEVCLRQLDLSLLFYTNTIHHIGNNEYFCTVREDPKEIEFIVLTTKQLDNLPNMTANVSIVSLSQIDHKKPIQPNNGGVCTVRRENRSYWYQMKGLIAKLAGLKY</sequence>
<comment type="subcellular location">
    <subcellularLocation>
        <location evidence="1">Membrane</location>
        <topology evidence="1">Single-pass membrane protein</topology>
    </subcellularLocation>
</comment>
<dbReference type="GO" id="GO:0016192">
    <property type="term" value="P:vesicle-mediated transport"/>
    <property type="evidence" value="ECO:0007669"/>
    <property type="project" value="UniProtKB-ARBA"/>
</dbReference>
<keyword evidence="2" id="KW-0812">Transmembrane</keyword>
<protein>
    <submittedName>
        <fullName evidence="8">Uncharacterized protein</fullName>
    </submittedName>
</protein>
<keyword evidence="5" id="KW-0472">Membrane</keyword>
<gene>
    <name evidence="8" type="ORF">BYL167_LOCUS32181</name>
</gene>
<evidence type="ECO:0000256" key="3">
    <source>
        <dbReference type="ARBA" id="ARBA00022737"/>
    </source>
</evidence>
<evidence type="ECO:0000313" key="9">
    <source>
        <dbReference type="Proteomes" id="UP000681967"/>
    </source>
</evidence>
<name>A0A8S2VSP9_9BILA</name>
<evidence type="ECO:0000256" key="4">
    <source>
        <dbReference type="ARBA" id="ARBA00022989"/>
    </source>
</evidence>
<dbReference type="Proteomes" id="UP000681967">
    <property type="component" value="Unassembled WGS sequence"/>
</dbReference>
<evidence type="ECO:0000313" key="8">
    <source>
        <dbReference type="EMBL" id="CAF4415147.1"/>
    </source>
</evidence>
<organism evidence="8 9">
    <name type="scientific">Rotaria magnacalcarata</name>
    <dbReference type="NCBI Taxonomy" id="392030"/>
    <lineage>
        <taxon>Eukaryota</taxon>
        <taxon>Metazoa</taxon>
        <taxon>Spiralia</taxon>
        <taxon>Gnathifera</taxon>
        <taxon>Rotifera</taxon>
        <taxon>Eurotatoria</taxon>
        <taxon>Bdelloidea</taxon>
        <taxon>Philodinida</taxon>
        <taxon>Philodinidae</taxon>
        <taxon>Rotaria</taxon>
    </lineage>
</organism>
<dbReference type="SMART" id="SM00192">
    <property type="entry name" value="LDLa"/>
    <property type="match status" value="3"/>
</dbReference>
<dbReference type="GO" id="GO:0005886">
    <property type="term" value="C:plasma membrane"/>
    <property type="evidence" value="ECO:0007669"/>
    <property type="project" value="TreeGrafter"/>
</dbReference>
<dbReference type="InterPro" id="IPR036055">
    <property type="entry name" value="LDL_receptor-like_sf"/>
</dbReference>
<keyword evidence="3" id="KW-0677">Repeat</keyword>
<comment type="caution">
    <text evidence="7">Lacks conserved residue(s) required for the propagation of feature annotation.</text>
</comment>
<dbReference type="AlphaFoldDB" id="A0A8S2VSP9"/>
<dbReference type="Gene3D" id="4.10.400.10">
    <property type="entry name" value="Low-density Lipoprotein Receptor"/>
    <property type="match status" value="2"/>
</dbReference>
<dbReference type="InterPro" id="IPR050685">
    <property type="entry name" value="LDLR"/>
</dbReference>
<dbReference type="InterPro" id="IPR002172">
    <property type="entry name" value="LDrepeatLR_classA_rpt"/>
</dbReference>
<evidence type="ECO:0000256" key="2">
    <source>
        <dbReference type="ARBA" id="ARBA00022692"/>
    </source>
</evidence>
<dbReference type="PROSITE" id="PS50068">
    <property type="entry name" value="LDLRA_2"/>
    <property type="match status" value="2"/>
</dbReference>
<reference evidence="8" key="1">
    <citation type="submission" date="2021-02" db="EMBL/GenBank/DDBJ databases">
        <authorList>
            <person name="Nowell W R."/>
        </authorList>
    </citation>
    <scope>NUCLEOTIDE SEQUENCE</scope>
</reference>
<comment type="caution">
    <text evidence="8">The sequence shown here is derived from an EMBL/GenBank/DDBJ whole genome shotgun (WGS) entry which is preliminary data.</text>
</comment>
<evidence type="ECO:0000256" key="1">
    <source>
        <dbReference type="ARBA" id="ARBA00004167"/>
    </source>
</evidence>
<keyword evidence="6" id="KW-1015">Disulfide bond</keyword>
<dbReference type="PANTHER" id="PTHR24270">
    <property type="entry name" value="LOW-DENSITY LIPOPROTEIN RECEPTOR-RELATED"/>
    <property type="match status" value="1"/>
</dbReference>
<dbReference type="EMBL" id="CAJOBH010058917">
    <property type="protein sequence ID" value="CAF4415147.1"/>
    <property type="molecule type" value="Genomic_DNA"/>
</dbReference>
<evidence type="ECO:0000256" key="7">
    <source>
        <dbReference type="PROSITE-ProRule" id="PRU00124"/>
    </source>
</evidence>
<proteinExistence type="predicted"/>
<accession>A0A8S2VSP9</accession>
<evidence type="ECO:0000256" key="5">
    <source>
        <dbReference type="ARBA" id="ARBA00023136"/>
    </source>
</evidence>